<keyword evidence="4" id="KW-1185">Reference proteome</keyword>
<dbReference type="InterPro" id="IPR005479">
    <property type="entry name" value="CPAse_ATP-bd"/>
</dbReference>
<protein>
    <submittedName>
        <fullName evidence="3">Carbamoyl-phosphate synthase L chain, ATP binding domain</fullName>
    </submittedName>
</protein>
<evidence type="ECO:0000256" key="1">
    <source>
        <dbReference type="PROSITE-ProRule" id="PRU00409"/>
    </source>
</evidence>
<feature type="domain" description="ATP-grasp" evidence="2">
    <location>
        <begin position="78"/>
        <end position="297"/>
    </location>
</feature>
<dbReference type="InterPro" id="IPR011761">
    <property type="entry name" value="ATP-grasp"/>
</dbReference>
<dbReference type="OrthoDB" id="4964598at2"/>
<organism evidence="3 4">
    <name type="scientific">Brevibacterium jeotgali</name>
    <dbReference type="NCBI Taxonomy" id="1262550"/>
    <lineage>
        <taxon>Bacteria</taxon>
        <taxon>Bacillati</taxon>
        <taxon>Actinomycetota</taxon>
        <taxon>Actinomycetes</taxon>
        <taxon>Micrococcales</taxon>
        <taxon>Brevibacteriaceae</taxon>
        <taxon>Brevibacterium</taxon>
    </lineage>
</organism>
<proteinExistence type="predicted"/>
<dbReference type="Proteomes" id="UP000234462">
    <property type="component" value="Unassembled WGS sequence"/>
</dbReference>
<accession>A0A2H1L8I9</accession>
<keyword evidence="1" id="KW-0067">ATP-binding</keyword>
<sequence>MTEAIGVAGSQMPAHLFDGYHVHRAALAHGLNVLALPRQVLLAGRQRAVPSEVSFAHGVPESSTVAAVTFAQDRRLRRAMVERAGVAVPKGATFSWRTVRSASTFAEEIGYPVVVKEGQGENPSRAIRGVRSAQGVASAFHELRLTRPEDRSPGSNPLIAGYAATRLGFDIDDEGNEVAPLRTRFLVEKQVPGQVVRTLVCGDDAVVSVLLDDSTGLGVLDVTQQCHPRIREIAVAATQATPGLALGTVDIVSDDYRSDGGEALVTEVSERPRLETYVTAGELLGEIASDAIIRLQARLAGFDLSSTRTHVSGIALVEGLRDAEATAEELPVRADALGLSVQVVDIDDVLGNLRLSMSGTPSTIAAYGELLLSGDLTTDRASSIEFKSEDENE</sequence>
<dbReference type="GO" id="GO:0046872">
    <property type="term" value="F:metal ion binding"/>
    <property type="evidence" value="ECO:0007669"/>
    <property type="project" value="InterPro"/>
</dbReference>
<evidence type="ECO:0000313" key="4">
    <source>
        <dbReference type="Proteomes" id="UP000234462"/>
    </source>
</evidence>
<dbReference type="GO" id="GO:0005524">
    <property type="term" value="F:ATP binding"/>
    <property type="evidence" value="ECO:0007669"/>
    <property type="project" value="UniProtKB-UniRule"/>
</dbReference>
<dbReference type="Gene3D" id="3.30.1490.20">
    <property type="entry name" value="ATP-grasp fold, A domain"/>
    <property type="match status" value="1"/>
</dbReference>
<dbReference type="SUPFAM" id="SSF56059">
    <property type="entry name" value="Glutathione synthetase ATP-binding domain-like"/>
    <property type="match status" value="1"/>
</dbReference>
<dbReference type="EMBL" id="FXZM01000019">
    <property type="protein sequence ID" value="SMY13192.1"/>
    <property type="molecule type" value="Genomic_DNA"/>
</dbReference>
<dbReference type="InterPro" id="IPR013815">
    <property type="entry name" value="ATP_grasp_subdomain_1"/>
</dbReference>
<name>A0A2H1L8I9_9MICO</name>
<dbReference type="RefSeq" id="WP_144573902.1">
    <property type="nucleotide sequence ID" value="NZ_FXZM01000019.1"/>
</dbReference>
<keyword evidence="1" id="KW-0547">Nucleotide-binding</keyword>
<dbReference type="Gene3D" id="3.30.470.20">
    <property type="entry name" value="ATP-grasp fold, B domain"/>
    <property type="match status" value="1"/>
</dbReference>
<evidence type="ECO:0000313" key="3">
    <source>
        <dbReference type="EMBL" id="SMY13192.1"/>
    </source>
</evidence>
<evidence type="ECO:0000259" key="2">
    <source>
        <dbReference type="PROSITE" id="PS50975"/>
    </source>
</evidence>
<dbReference type="Pfam" id="PF02786">
    <property type="entry name" value="CPSase_L_D2"/>
    <property type="match status" value="1"/>
</dbReference>
<reference evidence="4" key="1">
    <citation type="submission" date="2017-03" db="EMBL/GenBank/DDBJ databases">
        <authorList>
            <person name="Monnet C."/>
        </authorList>
    </citation>
    <scope>NUCLEOTIDE SEQUENCE [LARGE SCALE GENOMIC DNA]</scope>
    <source>
        <strain evidence="4">SJ5-8</strain>
    </source>
</reference>
<dbReference type="PROSITE" id="PS50975">
    <property type="entry name" value="ATP_GRASP"/>
    <property type="match status" value="1"/>
</dbReference>
<dbReference type="AlphaFoldDB" id="A0A2H1L8I9"/>
<gene>
    <name evidence="3" type="ORF">BJEO58_02802</name>
</gene>